<evidence type="ECO:0000256" key="1">
    <source>
        <dbReference type="SAM" id="MobiDB-lite"/>
    </source>
</evidence>
<proteinExistence type="predicted"/>
<evidence type="ECO:0000313" key="2">
    <source>
        <dbReference type="EMBL" id="MFC3706044.1"/>
    </source>
</evidence>
<evidence type="ECO:0000313" key="3">
    <source>
        <dbReference type="Proteomes" id="UP001595613"/>
    </source>
</evidence>
<gene>
    <name evidence="2" type="ORF">ACFOOL_14925</name>
</gene>
<keyword evidence="3" id="KW-1185">Reference proteome</keyword>
<feature type="region of interest" description="Disordered" evidence="1">
    <location>
        <begin position="1"/>
        <end position="21"/>
    </location>
</feature>
<name>A0ABV7X5Z3_9HYPH</name>
<reference evidence="3" key="1">
    <citation type="journal article" date="2019" name="Int. J. Syst. Evol. Microbiol.">
        <title>The Global Catalogue of Microorganisms (GCM) 10K type strain sequencing project: providing services to taxonomists for standard genome sequencing and annotation.</title>
        <authorList>
            <consortium name="The Broad Institute Genomics Platform"/>
            <consortium name="The Broad Institute Genome Sequencing Center for Infectious Disease"/>
            <person name="Wu L."/>
            <person name="Ma J."/>
        </authorList>
    </citation>
    <scope>NUCLEOTIDE SEQUENCE [LARGE SCALE GENOMIC DNA]</scope>
    <source>
        <strain evidence="3">KCTC 42281</strain>
    </source>
</reference>
<organism evidence="2 3">
    <name type="scientific">Devosia honganensis</name>
    <dbReference type="NCBI Taxonomy" id="1610527"/>
    <lineage>
        <taxon>Bacteria</taxon>
        <taxon>Pseudomonadati</taxon>
        <taxon>Pseudomonadota</taxon>
        <taxon>Alphaproteobacteria</taxon>
        <taxon>Hyphomicrobiales</taxon>
        <taxon>Devosiaceae</taxon>
        <taxon>Devosia</taxon>
    </lineage>
</organism>
<dbReference type="RefSeq" id="WP_380098078.1">
    <property type="nucleotide sequence ID" value="NZ_JBHRYD010000014.1"/>
</dbReference>
<protein>
    <recommendedName>
        <fullName evidence="4">Tail fiber domain-containing protein</fullName>
    </recommendedName>
</protein>
<accession>A0ABV7X5Z3</accession>
<feature type="compositionally biased region" description="Low complexity" evidence="1">
    <location>
        <begin position="1"/>
        <end position="17"/>
    </location>
</feature>
<comment type="caution">
    <text evidence="2">The sequence shown here is derived from an EMBL/GenBank/DDBJ whole genome shotgun (WGS) entry which is preliminary data.</text>
</comment>
<evidence type="ECO:0008006" key="4">
    <source>
        <dbReference type="Google" id="ProtNLM"/>
    </source>
</evidence>
<dbReference type="Proteomes" id="UP001595613">
    <property type="component" value="Unassembled WGS sequence"/>
</dbReference>
<dbReference type="EMBL" id="JBHRYD010000014">
    <property type="protein sequence ID" value="MFC3706044.1"/>
    <property type="molecule type" value="Genomic_DNA"/>
</dbReference>
<sequence>MGGNTTNTTTSTSGLSNPQMNKAASTIGTMLNDQLKGGVKPYTDSLVPELSSQTQAGIAGLTSNPNSSVFSQGISDTLQGQADIAAGNVQNDALRQRALDDALKASNSVFTSSGRFGSGSHATNLAEGATNALASLDYGRQQQAIQNLPGLYQASMLPASANLQAGQLMDTYNTARAQDAERIFDVTNNAGWNTLQRGGSIFSGTAPISGTTGTTTQTQQVPWWQTGLGIGAGIASFL</sequence>